<dbReference type="InterPro" id="IPR001841">
    <property type="entry name" value="Znf_RING"/>
</dbReference>
<gene>
    <name evidence="4" type="ORF">A3770_03p21460</name>
</gene>
<dbReference type="Gene3D" id="3.30.40.10">
    <property type="entry name" value="Zinc/RING finger domain, C3HC4 (zinc finger)"/>
    <property type="match status" value="1"/>
</dbReference>
<evidence type="ECO:0000313" key="5">
    <source>
        <dbReference type="Proteomes" id="UP000316726"/>
    </source>
</evidence>
<accession>A0A5B8MG38</accession>
<evidence type="ECO:0008006" key="6">
    <source>
        <dbReference type="Google" id="ProtNLM"/>
    </source>
</evidence>
<dbReference type="InterPro" id="IPR042755">
    <property type="entry name" value="COP1"/>
</dbReference>
<dbReference type="SMART" id="SM00184">
    <property type="entry name" value="RING"/>
    <property type="match status" value="1"/>
</dbReference>
<dbReference type="InterPro" id="IPR013083">
    <property type="entry name" value="Znf_RING/FYVE/PHD"/>
</dbReference>
<dbReference type="SMART" id="SM00504">
    <property type="entry name" value="Ubox"/>
    <property type="match status" value="1"/>
</dbReference>
<dbReference type="Proteomes" id="UP000316726">
    <property type="component" value="Chromosome 3"/>
</dbReference>
<dbReference type="OrthoDB" id="10064100at2759"/>
<evidence type="ECO:0000259" key="3">
    <source>
        <dbReference type="SMART" id="SM00504"/>
    </source>
</evidence>
<keyword evidence="5" id="KW-1185">Reference proteome</keyword>
<evidence type="ECO:0000313" key="4">
    <source>
        <dbReference type="EMBL" id="QDZ19628.1"/>
    </source>
</evidence>
<organism evidence="4 5">
    <name type="scientific">Chloropicon primus</name>
    <dbReference type="NCBI Taxonomy" id="1764295"/>
    <lineage>
        <taxon>Eukaryota</taxon>
        <taxon>Viridiplantae</taxon>
        <taxon>Chlorophyta</taxon>
        <taxon>Chloropicophyceae</taxon>
        <taxon>Chloropicales</taxon>
        <taxon>Chloropicaceae</taxon>
        <taxon>Chloropicon</taxon>
    </lineage>
</organism>
<evidence type="ECO:0000256" key="1">
    <source>
        <dbReference type="SAM" id="Phobius"/>
    </source>
</evidence>
<keyword evidence="1" id="KW-1133">Transmembrane helix</keyword>
<feature type="domain" description="RING-type" evidence="2">
    <location>
        <begin position="43"/>
        <end position="80"/>
    </location>
</feature>
<keyword evidence="1" id="KW-0472">Membrane</keyword>
<dbReference type="SUPFAM" id="SSF57850">
    <property type="entry name" value="RING/U-box"/>
    <property type="match status" value="1"/>
</dbReference>
<sequence length="234" mass="26610">MSLRPTKRLGTGSLVKTYVHIDKEEDGVSAYVFKHPLPSDLKCILCGKLFEDPVLSPSGYTYCYKCIRRRIKRTGTCPITGRSLTEEQLEPNELAIALIDQIELYPAKRLGKHWVPITDKTKKTITFGLRRLYKNTYLKATKEKDGEGDEEGFRDPAENYDIYELFTYLIIVSLLIYGVLRTEFLGNQLRQARVPLMILLSVPGVLLVLYVIIEQVYSAVGTEDYSDSEEEGEG</sequence>
<keyword evidence="1" id="KW-0812">Transmembrane</keyword>
<dbReference type="Pfam" id="PF04564">
    <property type="entry name" value="U-box"/>
    <property type="match status" value="1"/>
</dbReference>
<name>A0A5B8MG38_9CHLO</name>
<dbReference type="AlphaFoldDB" id="A0A5B8MG38"/>
<dbReference type="GO" id="GO:0016567">
    <property type="term" value="P:protein ubiquitination"/>
    <property type="evidence" value="ECO:0007669"/>
    <property type="project" value="UniProtKB-UniPathway"/>
</dbReference>
<dbReference type="InterPro" id="IPR003613">
    <property type="entry name" value="Ubox_domain"/>
</dbReference>
<reference evidence="4 5" key="1">
    <citation type="submission" date="2018-07" db="EMBL/GenBank/DDBJ databases">
        <title>The complete nuclear genome of the prasinophyte Chloropicon primus (CCMP1205).</title>
        <authorList>
            <person name="Pombert J.-F."/>
            <person name="Otis C."/>
            <person name="Turmel M."/>
            <person name="Lemieux C."/>
        </authorList>
    </citation>
    <scope>NUCLEOTIDE SEQUENCE [LARGE SCALE GENOMIC DNA]</scope>
    <source>
        <strain evidence="4 5">CCMP1205</strain>
    </source>
</reference>
<dbReference type="STRING" id="1764295.A0A5B8MG38"/>
<dbReference type="GO" id="GO:0043161">
    <property type="term" value="P:proteasome-mediated ubiquitin-dependent protein catabolic process"/>
    <property type="evidence" value="ECO:0007669"/>
    <property type="project" value="TreeGrafter"/>
</dbReference>
<dbReference type="PANTHER" id="PTHR44080:SF1">
    <property type="entry name" value="E3 UBIQUITIN-PROTEIN LIGASE COP1"/>
    <property type="match status" value="1"/>
</dbReference>
<feature type="transmembrane region" description="Helical" evidence="1">
    <location>
        <begin position="192"/>
        <end position="213"/>
    </location>
</feature>
<evidence type="ECO:0000259" key="2">
    <source>
        <dbReference type="SMART" id="SM00184"/>
    </source>
</evidence>
<feature type="transmembrane region" description="Helical" evidence="1">
    <location>
        <begin position="162"/>
        <end position="180"/>
    </location>
</feature>
<proteinExistence type="predicted"/>
<protein>
    <recommendedName>
        <fullName evidence="6">RING-type domain-containing protein</fullName>
    </recommendedName>
</protein>
<dbReference type="UniPathway" id="UPA00143"/>
<dbReference type="EMBL" id="CP031036">
    <property type="protein sequence ID" value="QDZ19628.1"/>
    <property type="molecule type" value="Genomic_DNA"/>
</dbReference>
<dbReference type="PANTHER" id="PTHR44080">
    <property type="entry name" value="E3 UBIQUITIN-PROTEIN LIGASE COP1"/>
    <property type="match status" value="1"/>
</dbReference>
<feature type="domain" description="U-box" evidence="3">
    <location>
        <begin position="40"/>
        <end position="102"/>
    </location>
</feature>
<dbReference type="GO" id="GO:0061630">
    <property type="term" value="F:ubiquitin protein ligase activity"/>
    <property type="evidence" value="ECO:0007669"/>
    <property type="project" value="InterPro"/>
</dbReference>